<proteinExistence type="predicted"/>
<comment type="caution">
    <text evidence="1">The sequence shown here is derived from an EMBL/GenBank/DDBJ whole genome shotgun (WGS) entry which is preliminary data.</text>
</comment>
<dbReference type="eggNOG" id="COG3774">
    <property type="taxonomic scope" value="Bacteria"/>
</dbReference>
<reference evidence="1 2" key="1">
    <citation type="submission" date="2012-03" db="EMBL/GenBank/DDBJ databases">
        <title>The Genome Sequence of Bartonella washoensis Sb944nv.</title>
        <authorList>
            <consortium name="The Broad Institute Genome Sequencing Platform"/>
            <consortium name="The Broad Institute Genome Sequencing Center for Infectious Disease"/>
            <person name="Feldgarden M."/>
            <person name="Kirby J."/>
            <person name="Kosoy M."/>
            <person name="Birtles R."/>
            <person name="Probert W.S."/>
            <person name="Chiaraviglio L."/>
            <person name="Young S.K."/>
            <person name="Zeng Q."/>
            <person name="Gargeya S."/>
            <person name="Fitzgerald M."/>
            <person name="Haas B."/>
            <person name="Abouelleil A."/>
            <person name="Alvarado L."/>
            <person name="Arachchi H.M."/>
            <person name="Berlin A."/>
            <person name="Chapman S.B."/>
            <person name="Gearin G."/>
            <person name="Goldberg J."/>
            <person name="Griggs A."/>
            <person name="Gujja S."/>
            <person name="Hansen M."/>
            <person name="Heiman D."/>
            <person name="Howarth C."/>
            <person name="Larimer J."/>
            <person name="Lui A."/>
            <person name="MacDonald P.J.P."/>
            <person name="McCowen C."/>
            <person name="Montmayeur A."/>
            <person name="Murphy C."/>
            <person name="Neiman D."/>
            <person name="Pearson M."/>
            <person name="Priest M."/>
            <person name="Roberts A."/>
            <person name="Saif S."/>
            <person name="Shea T."/>
            <person name="Sisk P."/>
            <person name="Stolte C."/>
            <person name="Sykes S."/>
            <person name="Wortman J."/>
            <person name="Nusbaum C."/>
            <person name="Birren B."/>
        </authorList>
    </citation>
    <scope>NUCLEOTIDE SEQUENCE [LARGE SCALE GENOMIC DNA]</scope>
    <source>
        <strain evidence="1 2">Sb944nv</strain>
    </source>
</reference>
<name>J1JCB7_9HYPH</name>
<accession>J1JCB7</accession>
<dbReference type="Proteomes" id="UP000008947">
    <property type="component" value="Unassembled WGS sequence"/>
</dbReference>
<organism evidence="1 2">
    <name type="scientific">Candidatus Bartonella washoeensis Sb944nv</name>
    <dbReference type="NCBI Taxonomy" id="1094563"/>
    <lineage>
        <taxon>Bacteria</taxon>
        <taxon>Pseudomonadati</taxon>
        <taxon>Pseudomonadota</taxon>
        <taxon>Alphaproteobacteria</taxon>
        <taxon>Hyphomicrobiales</taxon>
        <taxon>Bartonellaceae</taxon>
        <taxon>Bartonella</taxon>
    </lineage>
</organism>
<sequence>MVRYTDVYLVKQFHPDADKVWFAKENTVKVGVSALYFPPDNPIIKVFEDYGASTEIVPEWLGFKRRVWTPFWLKRKKMPILPKNLGVTIFGNDGISRLAKRYGFFHEAKQKETFYYWTGRKTECIFDPAFGVEPFEHPCFIGFHIHRKAKSTQKTTRGKLLPLGSVLFPDAHHLFS</sequence>
<evidence type="ECO:0000313" key="2">
    <source>
        <dbReference type="Proteomes" id="UP000008947"/>
    </source>
</evidence>
<gene>
    <name evidence="1" type="ORF">MCQ_00373</name>
</gene>
<dbReference type="PATRIC" id="fig|1094563.3.peg.408"/>
<keyword evidence="2" id="KW-1185">Reference proteome</keyword>
<dbReference type="EMBL" id="AILU01000003">
    <property type="protein sequence ID" value="EJF81675.1"/>
    <property type="molecule type" value="Genomic_DNA"/>
</dbReference>
<dbReference type="AlphaFoldDB" id="J1JCB7"/>
<evidence type="ECO:0000313" key="1">
    <source>
        <dbReference type="EMBL" id="EJF81675.1"/>
    </source>
</evidence>
<dbReference type="HOGENOM" id="CLU_085710_0_0_5"/>
<protein>
    <submittedName>
        <fullName evidence="1">Uncharacterized protein</fullName>
    </submittedName>
</protein>